<keyword evidence="1" id="KW-0812">Transmembrane</keyword>
<feature type="transmembrane region" description="Helical" evidence="1">
    <location>
        <begin position="12"/>
        <end position="34"/>
    </location>
</feature>
<protein>
    <submittedName>
        <fullName evidence="2">Cytochrome b6</fullName>
    </submittedName>
</protein>
<dbReference type="Proteomes" id="UP000556026">
    <property type="component" value="Unassembled WGS sequence"/>
</dbReference>
<accession>A0A6V8MPH2</accession>
<keyword evidence="1" id="KW-1133">Transmembrane helix</keyword>
<keyword evidence="1" id="KW-0472">Membrane</keyword>
<dbReference type="SUPFAM" id="SSF81648">
    <property type="entry name" value="a domain/subunit of cytochrome bc1 complex (Ubiquinol-cytochrome c reductase)"/>
    <property type="match status" value="1"/>
</dbReference>
<dbReference type="GO" id="GO:0016491">
    <property type="term" value="F:oxidoreductase activity"/>
    <property type="evidence" value="ECO:0007669"/>
    <property type="project" value="InterPro"/>
</dbReference>
<sequence>MTRGYLKSSPYFFRIIKIAWVVSTICLLVSAALLPAPLQEPADLARVPNPVKSAWFLLWIQELVSHSKYLIYAVLVLAVGMVLLPWLPGQKKSDQATWLGKGHLGIAAAAMATFAAVLLLTVVARYFRGENWAFVLPF</sequence>
<evidence type="ECO:0000256" key="1">
    <source>
        <dbReference type="SAM" id="Phobius"/>
    </source>
</evidence>
<evidence type="ECO:0000313" key="3">
    <source>
        <dbReference type="Proteomes" id="UP000556026"/>
    </source>
</evidence>
<dbReference type="InterPro" id="IPR036150">
    <property type="entry name" value="Cyt_b/b6_C_sf"/>
</dbReference>
<reference evidence="3" key="1">
    <citation type="submission" date="2020-06" db="EMBL/GenBank/DDBJ databases">
        <title>Draft genomic sequence of Geomonas sp. Red330.</title>
        <authorList>
            <person name="Itoh H."/>
            <person name="Zhenxing X."/>
            <person name="Ushijima N."/>
            <person name="Masuda Y."/>
            <person name="Shiratori Y."/>
            <person name="Senoo K."/>
        </authorList>
    </citation>
    <scope>NUCLEOTIDE SEQUENCE [LARGE SCALE GENOMIC DNA]</scope>
    <source>
        <strain evidence="3">Red330</strain>
    </source>
</reference>
<dbReference type="RefSeq" id="WP_183356704.1">
    <property type="nucleotide sequence ID" value="NZ_BLXX01000022.1"/>
</dbReference>
<dbReference type="EMBL" id="BLXX01000022">
    <property type="protein sequence ID" value="GFO61920.1"/>
    <property type="molecule type" value="Genomic_DNA"/>
</dbReference>
<proteinExistence type="predicted"/>
<feature type="transmembrane region" description="Helical" evidence="1">
    <location>
        <begin position="69"/>
        <end position="87"/>
    </location>
</feature>
<keyword evidence="3" id="KW-1185">Reference proteome</keyword>
<dbReference type="NCBIfam" id="NF040970">
    <property type="entry name" value="memb_ExtQ"/>
    <property type="match status" value="1"/>
</dbReference>
<evidence type="ECO:0000313" key="2">
    <source>
        <dbReference type="EMBL" id="GFO61920.1"/>
    </source>
</evidence>
<organism evidence="2 3">
    <name type="scientific">Geomonas silvestris</name>
    <dbReference type="NCBI Taxonomy" id="2740184"/>
    <lineage>
        <taxon>Bacteria</taxon>
        <taxon>Pseudomonadati</taxon>
        <taxon>Thermodesulfobacteriota</taxon>
        <taxon>Desulfuromonadia</taxon>
        <taxon>Geobacterales</taxon>
        <taxon>Geobacteraceae</taxon>
        <taxon>Geomonas</taxon>
    </lineage>
</organism>
<dbReference type="AlphaFoldDB" id="A0A6V8MPH2"/>
<dbReference type="GO" id="GO:0009055">
    <property type="term" value="F:electron transfer activity"/>
    <property type="evidence" value="ECO:0007669"/>
    <property type="project" value="InterPro"/>
</dbReference>
<dbReference type="InterPro" id="IPR027387">
    <property type="entry name" value="Cytb/b6-like_sf"/>
</dbReference>
<feature type="transmembrane region" description="Helical" evidence="1">
    <location>
        <begin position="107"/>
        <end position="127"/>
    </location>
</feature>
<dbReference type="GO" id="GO:0016020">
    <property type="term" value="C:membrane"/>
    <property type="evidence" value="ECO:0007669"/>
    <property type="project" value="InterPro"/>
</dbReference>
<comment type="caution">
    <text evidence="2">The sequence shown here is derived from an EMBL/GenBank/DDBJ whole genome shotgun (WGS) entry which is preliminary data.</text>
</comment>
<dbReference type="Gene3D" id="1.20.810.10">
    <property type="entry name" value="Cytochrome Bc1 Complex, Chain C"/>
    <property type="match status" value="1"/>
</dbReference>
<gene>
    <name evidence="2" type="ORF">GMST_42450</name>
</gene>
<name>A0A6V8MPH2_9BACT</name>